<gene>
    <name evidence="2" type="ORF">JM949_16365</name>
</gene>
<keyword evidence="3" id="KW-1185">Reference proteome</keyword>
<organism evidence="2 3">
    <name type="scientific">Micromonospora tarensis</name>
    <dbReference type="NCBI Taxonomy" id="2806100"/>
    <lineage>
        <taxon>Bacteria</taxon>
        <taxon>Bacillati</taxon>
        <taxon>Actinomycetota</taxon>
        <taxon>Actinomycetes</taxon>
        <taxon>Micromonosporales</taxon>
        <taxon>Micromonosporaceae</taxon>
        <taxon>Micromonospora</taxon>
    </lineage>
</organism>
<proteinExistence type="predicted"/>
<evidence type="ECO:0008006" key="4">
    <source>
        <dbReference type="Google" id="ProtNLM"/>
    </source>
</evidence>
<accession>A0ABS1YHJ6</accession>
<name>A0ABS1YHJ6_9ACTN</name>
<sequence length="94" mass="10291">MPRAALGAARGLSRFDDAGPDRWVTALPALTRWLAVALARVDDHGVDALVRRLVRAARRLGVLARRPQTGLIHQYYVQMVLALGTAVLILLLAR</sequence>
<dbReference type="Gene3D" id="1.20.5.2700">
    <property type="match status" value="1"/>
</dbReference>
<keyword evidence="1" id="KW-0812">Transmembrane</keyword>
<dbReference type="RefSeq" id="WP_203149322.1">
    <property type="nucleotide sequence ID" value="NZ_JAEVHL010000073.1"/>
</dbReference>
<evidence type="ECO:0000313" key="2">
    <source>
        <dbReference type="EMBL" id="MBM0276872.1"/>
    </source>
</evidence>
<evidence type="ECO:0000256" key="1">
    <source>
        <dbReference type="SAM" id="Phobius"/>
    </source>
</evidence>
<protein>
    <recommendedName>
        <fullName evidence="4">NADH-quinone oxidoreductase subunit L</fullName>
    </recommendedName>
</protein>
<evidence type="ECO:0000313" key="3">
    <source>
        <dbReference type="Proteomes" id="UP000622245"/>
    </source>
</evidence>
<keyword evidence="1" id="KW-0472">Membrane</keyword>
<feature type="transmembrane region" description="Helical" evidence="1">
    <location>
        <begin position="75"/>
        <end position="93"/>
    </location>
</feature>
<comment type="caution">
    <text evidence="2">The sequence shown here is derived from an EMBL/GenBank/DDBJ whole genome shotgun (WGS) entry which is preliminary data.</text>
</comment>
<dbReference type="EMBL" id="JAEVHL010000073">
    <property type="protein sequence ID" value="MBM0276872.1"/>
    <property type="molecule type" value="Genomic_DNA"/>
</dbReference>
<dbReference type="Proteomes" id="UP000622245">
    <property type="component" value="Unassembled WGS sequence"/>
</dbReference>
<keyword evidence="1" id="KW-1133">Transmembrane helix</keyword>
<reference evidence="2 3" key="1">
    <citation type="submission" date="2021-01" db="EMBL/GenBank/DDBJ databases">
        <title>Draft genome sequence of Micromonospora sp. strain STR1s_6.</title>
        <authorList>
            <person name="Karlyshev A."/>
            <person name="Jawad R."/>
        </authorList>
    </citation>
    <scope>NUCLEOTIDE SEQUENCE [LARGE SCALE GENOMIC DNA]</scope>
    <source>
        <strain evidence="2 3">STR1S-6</strain>
    </source>
</reference>